<dbReference type="Proteomes" id="UP000219439">
    <property type="component" value="Unassembled WGS sequence"/>
</dbReference>
<evidence type="ECO:0000256" key="1">
    <source>
        <dbReference type="SAM" id="SignalP"/>
    </source>
</evidence>
<proteinExistence type="predicted"/>
<reference evidence="2 3" key="1">
    <citation type="submission" date="2017-09" db="EMBL/GenBank/DDBJ databases">
        <authorList>
            <person name="Ehlers B."/>
            <person name="Leendertz F.H."/>
        </authorList>
    </citation>
    <scope>NUCLEOTIDE SEQUENCE [LARGE SCALE GENOMIC DNA]</scope>
    <source>
        <strain evidence="2 3">DSM 18289</strain>
    </source>
</reference>
<sequence length="150" mass="17156">MMLTRYFLCAISLSALISPTEVGAGDNVGSHRIERTTDCVAFVKKQRALAAENGEVMSRRDQKLILLDCRNGELEDHIAKQERILSALDEQIRQQNFRLEAQGRIIDDQGQELARVIWVNRKLVLRRETAEVEQAQILDEIEAYLVENSF</sequence>
<keyword evidence="3" id="KW-1185">Reference proteome</keyword>
<feature type="signal peptide" evidence="1">
    <location>
        <begin position="1"/>
        <end position="24"/>
    </location>
</feature>
<feature type="chain" id="PRO_5012222291" evidence="1">
    <location>
        <begin position="25"/>
        <end position="150"/>
    </location>
</feature>
<keyword evidence="1" id="KW-0732">Signal</keyword>
<name>A0A285PEC4_9HYPH</name>
<evidence type="ECO:0000313" key="2">
    <source>
        <dbReference type="EMBL" id="SNZ20072.1"/>
    </source>
</evidence>
<accession>A0A285PEC4</accession>
<dbReference type="RefSeq" id="WP_097154415.1">
    <property type="nucleotide sequence ID" value="NZ_OBEL01000003.1"/>
</dbReference>
<dbReference type="EMBL" id="OBEL01000003">
    <property type="protein sequence ID" value="SNZ20072.1"/>
    <property type="molecule type" value="Genomic_DNA"/>
</dbReference>
<organism evidence="2 3">
    <name type="scientific">Cohaesibacter gelatinilyticus</name>
    <dbReference type="NCBI Taxonomy" id="372072"/>
    <lineage>
        <taxon>Bacteria</taxon>
        <taxon>Pseudomonadati</taxon>
        <taxon>Pseudomonadota</taxon>
        <taxon>Alphaproteobacteria</taxon>
        <taxon>Hyphomicrobiales</taxon>
        <taxon>Cohaesibacteraceae</taxon>
    </lineage>
</organism>
<dbReference type="AlphaFoldDB" id="A0A285PEC4"/>
<protein>
    <submittedName>
        <fullName evidence="2">Uncharacterized protein</fullName>
    </submittedName>
</protein>
<gene>
    <name evidence="2" type="ORF">SAMN06265368_3171</name>
</gene>
<evidence type="ECO:0000313" key="3">
    <source>
        <dbReference type="Proteomes" id="UP000219439"/>
    </source>
</evidence>